<evidence type="ECO:0000313" key="2">
    <source>
        <dbReference type="Proteomes" id="UP000070501"/>
    </source>
</evidence>
<dbReference type="Proteomes" id="UP000070501">
    <property type="component" value="Unassembled WGS sequence"/>
</dbReference>
<sequence>MYAALAVLAGTTRPPPVVGTTFLTFRTSDTSDVTSGQQETRTIPRGLDGSRVLVDVVPVIRCVALRTTAR</sequence>
<dbReference type="InParanoid" id="A0A136J7L7"/>
<keyword evidence="2" id="KW-1185">Reference proteome</keyword>
<gene>
    <name evidence="1" type="ORF">Micbo1qcDRAFT_161097</name>
</gene>
<organism evidence="1 2">
    <name type="scientific">Microdochium bolleyi</name>
    <dbReference type="NCBI Taxonomy" id="196109"/>
    <lineage>
        <taxon>Eukaryota</taxon>
        <taxon>Fungi</taxon>
        <taxon>Dikarya</taxon>
        <taxon>Ascomycota</taxon>
        <taxon>Pezizomycotina</taxon>
        <taxon>Sordariomycetes</taxon>
        <taxon>Xylariomycetidae</taxon>
        <taxon>Xylariales</taxon>
        <taxon>Microdochiaceae</taxon>
        <taxon>Microdochium</taxon>
    </lineage>
</organism>
<reference evidence="2" key="1">
    <citation type="submission" date="2016-02" db="EMBL/GenBank/DDBJ databases">
        <title>Draft genome sequence of Microdochium bolleyi, a fungal endophyte of beachgrass.</title>
        <authorList>
            <consortium name="DOE Joint Genome Institute"/>
            <person name="David A.S."/>
            <person name="May G."/>
            <person name="Haridas S."/>
            <person name="Lim J."/>
            <person name="Wang M."/>
            <person name="Labutti K."/>
            <person name="Lipzen A."/>
            <person name="Barry K."/>
            <person name="Grigoriev I.V."/>
        </authorList>
    </citation>
    <scope>NUCLEOTIDE SEQUENCE [LARGE SCALE GENOMIC DNA]</scope>
    <source>
        <strain evidence="2">J235TASD1</strain>
    </source>
</reference>
<evidence type="ECO:0000313" key="1">
    <source>
        <dbReference type="EMBL" id="KXJ93155.1"/>
    </source>
</evidence>
<protein>
    <submittedName>
        <fullName evidence="1">Uncharacterized protein</fullName>
    </submittedName>
</protein>
<accession>A0A136J7L7</accession>
<name>A0A136J7L7_9PEZI</name>
<dbReference type="AlphaFoldDB" id="A0A136J7L7"/>
<dbReference type="EMBL" id="KQ964248">
    <property type="protein sequence ID" value="KXJ93155.1"/>
    <property type="molecule type" value="Genomic_DNA"/>
</dbReference>
<proteinExistence type="predicted"/>